<evidence type="ECO:0000256" key="8">
    <source>
        <dbReference type="ARBA" id="ARBA00023118"/>
    </source>
</evidence>
<evidence type="ECO:0000256" key="5">
    <source>
        <dbReference type="ARBA" id="ARBA00022840"/>
    </source>
</evidence>
<evidence type="ECO:0000256" key="7">
    <source>
        <dbReference type="ARBA" id="ARBA00023080"/>
    </source>
</evidence>
<dbReference type="Proteomes" id="UP000028878">
    <property type="component" value="Unassembled WGS sequence"/>
</dbReference>
<keyword evidence="14" id="KW-1185">Reference proteome</keyword>
<evidence type="ECO:0000256" key="3">
    <source>
        <dbReference type="ARBA" id="ARBA00022723"/>
    </source>
</evidence>
<evidence type="ECO:0000256" key="6">
    <source>
        <dbReference type="ARBA" id="ARBA00022842"/>
    </source>
</evidence>
<dbReference type="AlphaFoldDB" id="A0A1L1PZU6"/>
<accession>A0A1L1PZU6</accession>
<feature type="compositionally biased region" description="Basic and acidic residues" evidence="11">
    <location>
        <begin position="26"/>
        <end position="55"/>
    </location>
</feature>
<protein>
    <recommendedName>
        <fullName evidence="9">Cyclic GMP-AMP synthase</fullName>
    </recommendedName>
</protein>
<evidence type="ECO:0000313" key="13">
    <source>
        <dbReference type="EMBL" id="CDN90121.1"/>
    </source>
</evidence>
<keyword evidence="7" id="KW-0546">Nucleotide metabolism</keyword>
<proteinExistence type="predicted"/>
<feature type="compositionally biased region" description="Gly residues" evidence="11">
    <location>
        <begin position="323"/>
        <end position="336"/>
    </location>
</feature>
<evidence type="ECO:0000256" key="9">
    <source>
        <dbReference type="ARBA" id="ARBA00044145"/>
    </source>
</evidence>
<dbReference type="RefSeq" id="WP_051756313.1">
    <property type="nucleotide sequence ID" value="NZ_CCAE010000066.1"/>
</dbReference>
<organism evidence="13 14">
    <name type="scientific">Hydrogenophaga intermedia</name>
    <dbReference type="NCBI Taxonomy" id="65786"/>
    <lineage>
        <taxon>Bacteria</taxon>
        <taxon>Pseudomonadati</taxon>
        <taxon>Pseudomonadota</taxon>
        <taxon>Betaproteobacteria</taxon>
        <taxon>Burkholderiales</taxon>
        <taxon>Comamonadaceae</taxon>
        <taxon>Hydrogenophaga</taxon>
    </lineage>
</organism>
<dbReference type="EMBL" id="CCAE010000066">
    <property type="protein sequence ID" value="CDN90121.1"/>
    <property type="molecule type" value="Genomic_DNA"/>
</dbReference>
<keyword evidence="6" id="KW-0460">Magnesium</keyword>
<evidence type="ECO:0000256" key="1">
    <source>
        <dbReference type="ARBA" id="ARBA00022679"/>
    </source>
</evidence>
<keyword evidence="2" id="KW-0548">Nucleotidyltransferase</keyword>
<evidence type="ECO:0000313" key="14">
    <source>
        <dbReference type="Proteomes" id="UP000028878"/>
    </source>
</evidence>
<evidence type="ECO:0000256" key="10">
    <source>
        <dbReference type="ARBA" id="ARBA00048304"/>
    </source>
</evidence>
<dbReference type="Pfam" id="PF21654">
    <property type="entry name" value="DncV-like_NTFase"/>
    <property type="match status" value="1"/>
</dbReference>
<keyword evidence="1" id="KW-0808">Transferase</keyword>
<dbReference type="GO" id="GO:0005524">
    <property type="term" value="F:ATP binding"/>
    <property type="evidence" value="ECO:0007669"/>
    <property type="project" value="UniProtKB-KW"/>
</dbReference>
<sequence>MADIDCHSEMTNFHRDNVTLSNKQQGEMRTRRDAGRTRLENGLNEAKKPQPKEVRSQGSYQMRTMVQDDDNDYDIDDGAYFASADLKDWIGFALTPKEARQRVCDALVWDGRLKQEATVKRNCVRQVYAAGYHIDIPVYRIVTTKDENGDPVEHYELASGDEWTRSDARAVTRWFNGLVGELNAGESDGSQMRRITKLTKKFARRADWKNETTSGISITKLVVDHFQYSADRDDKALRETWKAIDKKLQKSTEIDHPVLATKLASAGDDAVTFFRDCLSGALKTLEALEKSDCTRKQAREAWDGVFDTDYFSKQPDNKDDDGGGGGGNGGNGGGNKGSAMAVTSVETARRNDGGGRFG</sequence>
<feature type="region of interest" description="Disordered" evidence="11">
    <location>
        <begin position="22"/>
        <end position="59"/>
    </location>
</feature>
<gene>
    <name evidence="13" type="ORF">BN948_04562</name>
</gene>
<keyword evidence="5" id="KW-0067">ATP-binding</keyword>
<dbReference type="GO" id="GO:0009117">
    <property type="term" value="P:nucleotide metabolic process"/>
    <property type="evidence" value="ECO:0007669"/>
    <property type="project" value="UniProtKB-KW"/>
</dbReference>
<dbReference type="InterPro" id="IPR048445">
    <property type="entry name" value="DncV-like_NTFase"/>
</dbReference>
<feature type="domain" description="Cyclic GMP-AMP synthase DncV-like nucleotidyltransferase" evidence="12">
    <location>
        <begin position="54"/>
        <end position="139"/>
    </location>
</feature>
<evidence type="ECO:0000256" key="2">
    <source>
        <dbReference type="ARBA" id="ARBA00022695"/>
    </source>
</evidence>
<reference evidence="14" key="1">
    <citation type="submission" date="2014-02" db="EMBL/GenBank/DDBJ databases">
        <authorList>
            <person name="Gan H."/>
        </authorList>
    </citation>
    <scope>NUCLEOTIDE SEQUENCE [LARGE SCALE GENOMIC DNA]</scope>
    <source>
        <strain evidence="14">S1</strain>
    </source>
</reference>
<dbReference type="GO" id="GO:0051607">
    <property type="term" value="P:defense response to virus"/>
    <property type="evidence" value="ECO:0007669"/>
    <property type="project" value="UniProtKB-KW"/>
</dbReference>
<reference evidence="14" key="2">
    <citation type="submission" date="2014-11" db="EMBL/GenBank/DDBJ databases">
        <title>Draft genome sequence of Hydrogenophaga intermedia S1.</title>
        <authorList>
            <person name="Gan H.M."/>
            <person name="Chew T.H."/>
            <person name="Stolz A."/>
        </authorList>
    </citation>
    <scope>NUCLEOTIDE SEQUENCE [LARGE SCALE GENOMIC DNA]</scope>
    <source>
        <strain evidence="14">S1</strain>
    </source>
</reference>
<evidence type="ECO:0000259" key="12">
    <source>
        <dbReference type="Pfam" id="PF21654"/>
    </source>
</evidence>
<dbReference type="GO" id="GO:0046872">
    <property type="term" value="F:metal ion binding"/>
    <property type="evidence" value="ECO:0007669"/>
    <property type="project" value="UniProtKB-KW"/>
</dbReference>
<name>A0A1L1PZU6_HYDIT</name>
<keyword evidence="8" id="KW-0051">Antiviral defense</keyword>
<evidence type="ECO:0000256" key="4">
    <source>
        <dbReference type="ARBA" id="ARBA00022741"/>
    </source>
</evidence>
<feature type="compositionally biased region" description="Basic and acidic residues" evidence="11">
    <location>
        <begin position="347"/>
        <end position="358"/>
    </location>
</feature>
<keyword evidence="3" id="KW-0479">Metal-binding</keyword>
<feature type="region of interest" description="Disordered" evidence="11">
    <location>
        <begin position="308"/>
        <end position="358"/>
    </location>
</feature>
<dbReference type="GO" id="GO:0016779">
    <property type="term" value="F:nucleotidyltransferase activity"/>
    <property type="evidence" value="ECO:0007669"/>
    <property type="project" value="UniProtKB-KW"/>
</dbReference>
<keyword evidence="4" id="KW-0547">Nucleotide-binding</keyword>
<evidence type="ECO:0000256" key="11">
    <source>
        <dbReference type="SAM" id="MobiDB-lite"/>
    </source>
</evidence>
<comment type="catalytic activity">
    <reaction evidence="10">
        <text>GTP + ATP = 3',3'-cGAMP + 2 diphosphate</text>
        <dbReference type="Rhea" id="RHEA:35647"/>
        <dbReference type="ChEBI" id="CHEBI:30616"/>
        <dbReference type="ChEBI" id="CHEBI:33019"/>
        <dbReference type="ChEBI" id="CHEBI:37565"/>
        <dbReference type="ChEBI" id="CHEBI:71501"/>
    </reaction>
    <physiologicalReaction direction="left-to-right" evidence="10">
        <dbReference type="Rhea" id="RHEA:35648"/>
    </physiologicalReaction>
</comment>